<evidence type="ECO:0000313" key="2">
    <source>
        <dbReference type="Proteomes" id="UP000516181"/>
    </source>
</evidence>
<dbReference type="AlphaFoldDB" id="A0A2V3KUC0"/>
<protein>
    <submittedName>
        <fullName evidence="1">DUF4214 domain-containing protein</fullName>
    </submittedName>
</protein>
<organism evidence="1 2">
    <name type="scientific">Klebsiella variicola</name>
    <dbReference type="NCBI Taxonomy" id="244366"/>
    <lineage>
        <taxon>Bacteria</taxon>
        <taxon>Pseudomonadati</taxon>
        <taxon>Pseudomonadota</taxon>
        <taxon>Gammaproteobacteria</taxon>
        <taxon>Enterobacterales</taxon>
        <taxon>Enterobacteriaceae</taxon>
        <taxon>Klebsiella/Raoultella group</taxon>
        <taxon>Klebsiella</taxon>
        <taxon>Klebsiella pneumoniae complex</taxon>
    </lineage>
</organism>
<reference evidence="1 2" key="1">
    <citation type="submission" date="2020-08" db="EMBL/GenBank/DDBJ databases">
        <title>Complete genome sequence of Klebsiella pneumoniae KP2757.</title>
        <authorList>
            <person name="Zhang X."/>
        </authorList>
    </citation>
    <scope>NUCLEOTIDE SEQUENCE [LARGE SCALE GENOMIC DNA]</scope>
    <source>
        <strain evidence="1 2">KP2757</strain>
    </source>
</reference>
<dbReference type="InterPro" id="IPR014903">
    <property type="entry name" value="DUF1796"/>
</dbReference>
<dbReference type="Pfam" id="PF08795">
    <property type="entry name" value="DUF1796"/>
    <property type="match status" value="1"/>
</dbReference>
<evidence type="ECO:0000313" key="1">
    <source>
        <dbReference type="EMBL" id="QNP26523.1"/>
    </source>
</evidence>
<dbReference type="RefSeq" id="WP_023340415.1">
    <property type="nucleotide sequence ID" value="NZ_BQST01000095.1"/>
</dbReference>
<name>A0A2V3KUC0_KLEVA</name>
<dbReference type="EMBL" id="CP060807">
    <property type="protein sequence ID" value="QNP26523.1"/>
    <property type="molecule type" value="Genomic_DNA"/>
</dbReference>
<proteinExistence type="predicted"/>
<dbReference type="Proteomes" id="UP000516181">
    <property type="component" value="Chromosome"/>
</dbReference>
<sequence>MRYDIKEKYLKIHLIKTTYKTLLGRPADSDGLKNYLNAIANKSLAESAELLNSSLMHSDEFIAFTKSRMSSDKFSYTPQALTESAPDDSMHVKHIVSLGSHCLTSWTLKKFNLKKISLPFDWLFSCPAMIIDCLRDDFTSFLDKNEYSSLRRQSREPGAHHNKYKEKYRLNDIFTHRDPNTPADYEYYVRAVKRFRNILKSKEGKLFVICCREEIDIAKQLPELVTELSHHTTNFYLLAFALQKPAYLQLERISSGENYSLYSLTPESEERFTGKFSSLTDEMVIISKVLSFNLEL</sequence>
<accession>A0A2V3KUC0</accession>
<gene>
    <name evidence="1" type="ORF">IAP99_09315</name>
</gene>